<evidence type="ECO:0000313" key="4">
    <source>
        <dbReference type="WBParaSite" id="HPBE_0000876801-mRNA-1"/>
    </source>
</evidence>
<dbReference type="Gene3D" id="1.50.10.10">
    <property type="match status" value="1"/>
</dbReference>
<evidence type="ECO:0000313" key="2">
    <source>
        <dbReference type="EMBL" id="VDO77710.1"/>
    </source>
</evidence>
<keyword evidence="3" id="KW-1185">Reference proteome</keyword>
<dbReference type="InterPro" id="IPR012341">
    <property type="entry name" value="6hp_glycosidase-like_sf"/>
</dbReference>
<reference evidence="4" key="2">
    <citation type="submission" date="2019-09" db="UniProtKB">
        <authorList>
            <consortium name="WormBaseParasite"/>
        </authorList>
    </citation>
    <scope>IDENTIFICATION</scope>
</reference>
<dbReference type="EMBL" id="UZAH01026246">
    <property type="protein sequence ID" value="VDO77710.1"/>
    <property type="molecule type" value="Genomic_DNA"/>
</dbReference>
<evidence type="ECO:0000259" key="1">
    <source>
        <dbReference type="Pfam" id="PF04685"/>
    </source>
</evidence>
<dbReference type="WBParaSite" id="HPBE_0000876801-mRNA-1">
    <property type="protein sequence ID" value="HPBE_0000876801-mRNA-1"/>
    <property type="gene ID" value="HPBE_0000876801"/>
</dbReference>
<sequence>MPVVEFGGKSRSYKRWYTRFVGVGADAVEKLVEIAMTRGDWWRAEIEKWQQPTVDDGSLPQWYRSALFNESYYLVDGSAVWFDYDSSWKEQETEIDPLTEEQLRNFGRFGYMESWEYLMFNTYDVHFYASWCLLKNWPQLELSMQLEFCDQLNREDSRRETSLKDGKRMEIKTISRIPHDMGNPNKEPSREEIKLAERMASVLKDFEAPQLEVDEDVVVKNPMRGLHCESMFPEVHGDLCLEEQSRFGRPVAVNEECLLELVQQDPRRCSRELAEELECRGEPWVETNAYVLHDTAEWRDLNLKFVLSCWRDYKMIVKRCCESKAADILQYFYSQSEIIVRNALNDWDHDDDGMIENSGAADQTYDVWKMTGTSAYCGSLWLAALWSITCMAEELGEVKAQQYFEGVMERAKQAFVRKLWNGRYFTFDESPSNRGVIMADQLCGVWFQRMMGEETLISEAQVLSTLDAIYEHNVKMFASGEMGPVNGMLRSDGFDTAGGMFNTCWYRLGLQYQTPEAIYEKRYYRAIGYMRPLAVWAMQHALENSAS</sequence>
<accession>A0A3P7XS95</accession>
<organism evidence="3 4">
    <name type="scientific">Heligmosomoides polygyrus</name>
    <name type="common">Parasitic roundworm</name>
    <dbReference type="NCBI Taxonomy" id="6339"/>
    <lineage>
        <taxon>Eukaryota</taxon>
        <taxon>Metazoa</taxon>
        <taxon>Ecdysozoa</taxon>
        <taxon>Nematoda</taxon>
        <taxon>Chromadorea</taxon>
        <taxon>Rhabditida</taxon>
        <taxon>Rhabditina</taxon>
        <taxon>Rhabditomorpha</taxon>
        <taxon>Strongyloidea</taxon>
        <taxon>Heligmosomidae</taxon>
        <taxon>Heligmosomoides</taxon>
    </lineage>
</organism>
<dbReference type="SUPFAM" id="SSF48208">
    <property type="entry name" value="Six-hairpin glycosidases"/>
    <property type="match status" value="1"/>
</dbReference>
<feature type="domain" description="Glycosyl-hydrolase family 116 catalytic region" evidence="1">
    <location>
        <begin position="491"/>
        <end position="538"/>
    </location>
</feature>
<feature type="domain" description="Glycosyl-hydrolase family 116 catalytic region" evidence="1">
    <location>
        <begin position="107"/>
        <end position="191"/>
    </location>
</feature>
<reference evidence="2 3" key="1">
    <citation type="submission" date="2018-11" db="EMBL/GenBank/DDBJ databases">
        <authorList>
            <consortium name="Pathogen Informatics"/>
        </authorList>
    </citation>
    <scope>NUCLEOTIDE SEQUENCE [LARGE SCALE GENOMIC DNA]</scope>
</reference>
<evidence type="ECO:0000313" key="3">
    <source>
        <dbReference type="Proteomes" id="UP000050761"/>
    </source>
</evidence>
<protein>
    <submittedName>
        <fullName evidence="4">DUF608 domain-containing protein</fullName>
    </submittedName>
</protein>
<dbReference type="GO" id="GO:0008422">
    <property type="term" value="F:beta-glucosidase activity"/>
    <property type="evidence" value="ECO:0007669"/>
    <property type="project" value="TreeGrafter"/>
</dbReference>
<dbReference type="InterPro" id="IPR008928">
    <property type="entry name" value="6-hairpin_glycosidase_sf"/>
</dbReference>
<name>A0A183FMW1_HELPZ</name>
<dbReference type="Pfam" id="PF04685">
    <property type="entry name" value="DUF608"/>
    <property type="match status" value="3"/>
</dbReference>
<dbReference type="InterPro" id="IPR006775">
    <property type="entry name" value="GH116_catalytic"/>
</dbReference>
<dbReference type="PANTHER" id="PTHR12654:SF0">
    <property type="entry name" value="NON-LYSOSOMAL GLUCOSYLCERAMIDASE"/>
    <property type="match status" value="1"/>
</dbReference>
<dbReference type="Proteomes" id="UP000050761">
    <property type="component" value="Unassembled WGS sequence"/>
</dbReference>
<feature type="domain" description="Glycosyl-hydrolase family 116 catalytic region" evidence="1">
    <location>
        <begin position="279"/>
        <end position="490"/>
    </location>
</feature>
<dbReference type="GO" id="GO:0005975">
    <property type="term" value="P:carbohydrate metabolic process"/>
    <property type="evidence" value="ECO:0007669"/>
    <property type="project" value="InterPro"/>
</dbReference>
<accession>A0A183FMW1</accession>
<dbReference type="PANTHER" id="PTHR12654">
    <property type="entry name" value="BILE ACID BETA-GLUCOSIDASE-RELATED"/>
    <property type="match status" value="1"/>
</dbReference>
<dbReference type="InterPro" id="IPR052566">
    <property type="entry name" value="Non-lysos_glucosylceramidase"/>
</dbReference>
<proteinExistence type="predicted"/>
<dbReference type="AlphaFoldDB" id="A0A183FMW1"/>
<dbReference type="OrthoDB" id="730489at2759"/>
<gene>
    <name evidence="2" type="ORF">HPBE_LOCUS8769</name>
</gene>